<comment type="caution">
    <text evidence="5">The sequence shown here is derived from an EMBL/GenBank/DDBJ whole genome shotgun (WGS) entry which is preliminary data.</text>
</comment>
<organism evidence="5 6">
    <name type="scientific">Dialister micraerophilus DSM 19965</name>
    <dbReference type="NCBI Taxonomy" id="888062"/>
    <lineage>
        <taxon>Bacteria</taxon>
        <taxon>Bacillati</taxon>
        <taxon>Bacillota</taxon>
        <taxon>Negativicutes</taxon>
        <taxon>Veillonellales</taxon>
        <taxon>Veillonellaceae</taxon>
        <taxon>Dialister</taxon>
    </lineage>
</organism>
<dbReference type="HAMAP" id="MF_00376">
    <property type="entry name" value="Dephospho_CoA_kinase"/>
    <property type="match status" value="1"/>
</dbReference>
<reference evidence="5 6" key="1">
    <citation type="submission" date="2011-02" db="EMBL/GenBank/DDBJ databases">
        <authorList>
            <person name="Muzny D."/>
            <person name="Qin X."/>
            <person name="Deng J."/>
            <person name="Jiang H."/>
            <person name="Liu Y."/>
            <person name="Qu J."/>
            <person name="Song X.-Z."/>
            <person name="Zhang L."/>
            <person name="Thornton R."/>
            <person name="Coyle M."/>
            <person name="Francisco L."/>
            <person name="Jackson L."/>
            <person name="Javaid M."/>
            <person name="Korchina V."/>
            <person name="Kovar C."/>
            <person name="Mata R."/>
            <person name="Mathew T."/>
            <person name="Ngo R."/>
            <person name="Nguyen L."/>
            <person name="Nguyen N."/>
            <person name="Okwuonu G."/>
            <person name="Ongeri F."/>
            <person name="Pham C."/>
            <person name="Simmons D."/>
            <person name="Wilczek-Boney K."/>
            <person name="Hale W."/>
            <person name="Jakkamsetti A."/>
            <person name="Pham P."/>
            <person name="Ruth R."/>
            <person name="San Lucas F."/>
            <person name="Warren J."/>
            <person name="Zhang J."/>
            <person name="Zhao Z."/>
            <person name="Zhou C."/>
            <person name="Zhu D."/>
            <person name="Lee S."/>
            <person name="Bess C."/>
            <person name="Blankenburg K."/>
            <person name="Forbes L."/>
            <person name="Fu Q."/>
            <person name="Gubbala S."/>
            <person name="Hirani K."/>
            <person name="Jayaseelan J.C."/>
            <person name="Lara F."/>
            <person name="Munidasa M."/>
            <person name="Palculict T."/>
            <person name="Patil S."/>
            <person name="Pu L.-L."/>
            <person name="Saada N."/>
            <person name="Tang L."/>
            <person name="Weissenberger G."/>
            <person name="Zhu Y."/>
            <person name="Hemphill L."/>
            <person name="Shang Y."/>
            <person name="Youmans B."/>
            <person name="Ayvaz T."/>
            <person name="Ross M."/>
            <person name="Santibanez J."/>
            <person name="Aqrawi P."/>
            <person name="Gross S."/>
            <person name="Joshi V."/>
            <person name="Fowler G."/>
            <person name="Nazareth L."/>
            <person name="Reid J."/>
            <person name="Worley K."/>
            <person name="Petrosino J."/>
            <person name="Highlander S."/>
            <person name="Gibbs R."/>
        </authorList>
    </citation>
    <scope>NUCLEOTIDE SEQUENCE [LARGE SCALE GENOMIC DNA]</scope>
    <source>
        <strain evidence="5 6">DSM 19965</strain>
    </source>
</reference>
<accession>F2BW34</accession>
<dbReference type="UniPathway" id="UPA00241">
    <property type="reaction ID" value="UER00356"/>
</dbReference>
<dbReference type="EC" id="2.7.1.24" evidence="3 4"/>
<evidence type="ECO:0000256" key="3">
    <source>
        <dbReference type="HAMAP-Rule" id="MF_00376"/>
    </source>
</evidence>
<dbReference type="STRING" id="888062.HMPREF9083_0401"/>
<sequence>MNMYLIGLTGGMGSGKSTVADCLRSNGIPVIDADVIAHKIMNEESTFDKIHEIFGKNVFDKDGSLNKVKFSSVLFTNTVKRKKLNEFVHPKVWDEMMNETEKYVTEGSKVIFLDVPLLIESGWHTRVNETWLVKADYNERIERLRLRTNLSTEEIKKRIEIQMPESEKEEYADKIINNGGTIEETGKQVIEELQKIIEKTEKR</sequence>
<keyword evidence="6" id="KW-1185">Reference proteome</keyword>
<dbReference type="HOGENOM" id="CLU_057180_0_0_9"/>
<dbReference type="InterPro" id="IPR001977">
    <property type="entry name" value="Depp_CoAkinase"/>
</dbReference>
<gene>
    <name evidence="3 5" type="primary">coaE</name>
    <name evidence="5" type="ORF">HMPREF9083_0401</name>
</gene>
<dbReference type="InterPro" id="IPR027417">
    <property type="entry name" value="P-loop_NTPase"/>
</dbReference>
<keyword evidence="2 3" id="KW-0067">ATP-binding</keyword>
<dbReference type="NCBIfam" id="TIGR00152">
    <property type="entry name" value="dephospho-CoA kinase"/>
    <property type="match status" value="1"/>
</dbReference>
<evidence type="ECO:0000256" key="1">
    <source>
        <dbReference type="ARBA" id="ARBA00022741"/>
    </source>
</evidence>
<dbReference type="PANTHER" id="PTHR10695:SF46">
    <property type="entry name" value="BIFUNCTIONAL COENZYME A SYNTHASE-RELATED"/>
    <property type="match status" value="1"/>
</dbReference>
<dbReference type="GO" id="GO:0015937">
    <property type="term" value="P:coenzyme A biosynthetic process"/>
    <property type="evidence" value="ECO:0007669"/>
    <property type="project" value="UniProtKB-UniRule"/>
</dbReference>
<dbReference type="GO" id="GO:0005524">
    <property type="term" value="F:ATP binding"/>
    <property type="evidence" value="ECO:0007669"/>
    <property type="project" value="UniProtKB-UniRule"/>
</dbReference>
<evidence type="ECO:0000313" key="6">
    <source>
        <dbReference type="Proteomes" id="UP000003503"/>
    </source>
</evidence>
<dbReference type="CDD" id="cd02022">
    <property type="entry name" value="DPCK"/>
    <property type="match status" value="1"/>
</dbReference>
<dbReference type="GO" id="GO:0005737">
    <property type="term" value="C:cytoplasm"/>
    <property type="evidence" value="ECO:0007669"/>
    <property type="project" value="UniProtKB-SubCell"/>
</dbReference>
<dbReference type="PANTHER" id="PTHR10695">
    <property type="entry name" value="DEPHOSPHO-COA KINASE-RELATED"/>
    <property type="match status" value="1"/>
</dbReference>
<proteinExistence type="inferred from homology"/>
<name>F2BW34_9FIRM</name>
<keyword evidence="3" id="KW-0173">Coenzyme A biosynthesis</keyword>
<dbReference type="eggNOG" id="COG0237">
    <property type="taxonomic scope" value="Bacteria"/>
</dbReference>
<evidence type="ECO:0000256" key="2">
    <source>
        <dbReference type="ARBA" id="ARBA00022840"/>
    </source>
</evidence>
<comment type="function">
    <text evidence="3">Catalyzes the phosphorylation of the 3'-hydroxyl group of dephosphocoenzyme A to form coenzyme A.</text>
</comment>
<protein>
    <recommendedName>
        <fullName evidence="3 4">Dephospho-CoA kinase</fullName>
        <ecNumber evidence="3 4">2.7.1.24</ecNumber>
    </recommendedName>
    <alternativeName>
        <fullName evidence="3">Dephosphocoenzyme A kinase</fullName>
    </alternativeName>
</protein>
<keyword evidence="3 5" id="KW-0418">Kinase</keyword>
<evidence type="ECO:0000256" key="4">
    <source>
        <dbReference type="NCBIfam" id="TIGR00152"/>
    </source>
</evidence>
<dbReference type="Gene3D" id="3.40.50.300">
    <property type="entry name" value="P-loop containing nucleotide triphosphate hydrolases"/>
    <property type="match status" value="1"/>
</dbReference>
<comment type="subcellular location">
    <subcellularLocation>
        <location evidence="3">Cytoplasm</location>
    </subcellularLocation>
</comment>
<comment type="pathway">
    <text evidence="3">Cofactor biosynthesis; coenzyme A biosynthesis; CoA from (R)-pantothenate: step 5/5.</text>
</comment>
<feature type="binding site" evidence="3">
    <location>
        <begin position="13"/>
        <end position="18"/>
    </location>
    <ligand>
        <name>ATP</name>
        <dbReference type="ChEBI" id="CHEBI:30616"/>
    </ligand>
</feature>
<dbReference type="RefSeq" id="WP_007555695.1">
    <property type="nucleotide sequence ID" value="NZ_GL878519.1"/>
</dbReference>
<dbReference type="Proteomes" id="UP000003503">
    <property type="component" value="Unassembled WGS sequence"/>
</dbReference>
<dbReference type="EMBL" id="AFBB01000007">
    <property type="protein sequence ID" value="EGF15189.1"/>
    <property type="molecule type" value="Genomic_DNA"/>
</dbReference>
<evidence type="ECO:0000313" key="5">
    <source>
        <dbReference type="EMBL" id="EGF15189.1"/>
    </source>
</evidence>
<comment type="catalytic activity">
    <reaction evidence="3">
        <text>3'-dephospho-CoA + ATP = ADP + CoA + H(+)</text>
        <dbReference type="Rhea" id="RHEA:18245"/>
        <dbReference type="ChEBI" id="CHEBI:15378"/>
        <dbReference type="ChEBI" id="CHEBI:30616"/>
        <dbReference type="ChEBI" id="CHEBI:57287"/>
        <dbReference type="ChEBI" id="CHEBI:57328"/>
        <dbReference type="ChEBI" id="CHEBI:456216"/>
        <dbReference type="EC" id="2.7.1.24"/>
    </reaction>
</comment>
<comment type="similarity">
    <text evidence="3">Belongs to the CoaE family.</text>
</comment>
<dbReference type="PROSITE" id="PS51219">
    <property type="entry name" value="DPCK"/>
    <property type="match status" value="1"/>
</dbReference>
<dbReference type="GO" id="GO:0004140">
    <property type="term" value="F:dephospho-CoA kinase activity"/>
    <property type="evidence" value="ECO:0007669"/>
    <property type="project" value="UniProtKB-UniRule"/>
</dbReference>
<dbReference type="SUPFAM" id="SSF52540">
    <property type="entry name" value="P-loop containing nucleoside triphosphate hydrolases"/>
    <property type="match status" value="1"/>
</dbReference>
<keyword evidence="1 3" id="KW-0547">Nucleotide-binding</keyword>
<dbReference type="Pfam" id="PF01121">
    <property type="entry name" value="CoaE"/>
    <property type="match status" value="1"/>
</dbReference>
<keyword evidence="3" id="KW-0963">Cytoplasm</keyword>
<dbReference type="AlphaFoldDB" id="F2BW34"/>
<keyword evidence="3 5" id="KW-0808">Transferase</keyword>